<dbReference type="EMBL" id="QFQD01000002">
    <property type="protein sequence ID" value="PZQ85744.1"/>
    <property type="molecule type" value="Genomic_DNA"/>
</dbReference>
<feature type="region of interest" description="Disordered" evidence="2">
    <location>
        <begin position="26"/>
        <end position="46"/>
    </location>
</feature>
<dbReference type="GO" id="GO:0004866">
    <property type="term" value="F:endopeptidase inhibitor activity"/>
    <property type="evidence" value="ECO:0007669"/>
    <property type="project" value="InterPro"/>
</dbReference>
<dbReference type="PROSITE" id="PS51257">
    <property type="entry name" value="PROKAR_LIPOPROTEIN"/>
    <property type="match status" value="1"/>
</dbReference>
<sequence length="258" mass="27477">MSMFGPRGLALATAVALACMPMDRPRAQQAAPEVDPGPTAPLPQTPDEAAAQLAGAYHLTNADGDRTCTLTLSGKRERAKDPAHAASFAVAFDRPACAAQILFSADIAFWSPGPANAIRLYSGEGRLTAEFTEGVGGTWEALRETDGVYFLVNPRIAEPPAQPADVVGAWELTRNGVTARCRIDFLDMPAPADAFRLSPETACAPLLGRTLPVRWRLDRGDLVLETASGGQLRFATSEDGGWTKVPEEARPLLLNRAP</sequence>
<evidence type="ECO:0000259" key="3">
    <source>
        <dbReference type="Pfam" id="PF02974"/>
    </source>
</evidence>
<dbReference type="InterPro" id="IPR016085">
    <property type="entry name" value="Protease_inh_B-barrel_dom"/>
</dbReference>
<dbReference type="Pfam" id="PF02974">
    <property type="entry name" value="Inh"/>
    <property type="match status" value="1"/>
</dbReference>
<dbReference type="Gene3D" id="2.40.128.10">
    <property type="match status" value="2"/>
</dbReference>
<proteinExistence type="predicted"/>
<name>A0A2W5RAC3_ANCNO</name>
<comment type="caution">
    <text evidence="4">The sequence shown here is derived from an EMBL/GenBank/DDBJ whole genome shotgun (WGS) entry which is preliminary data.</text>
</comment>
<dbReference type="SUPFAM" id="SSF50882">
    <property type="entry name" value="beta-Barrel protease inhibitors"/>
    <property type="match status" value="2"/>
</dbReference>
<dbReference type="Proteomes" id="UP000248887">
    <property type="component" value="Unassembled WGS sequence"/>
</dbReference>
<reference evidence="4 5" key="1">
    <citation type="submission" date="2017-08" db="EMBL/GenBank/DDBJ databases">
        <title>Infants hospitalized years apart are colonized by the same room-sourced microbial strains.</title>
        <authorList>
            <person name="Brooks B."/>
            <person name="Olm M.R."/>
            <person name="Firek B.A."/>
            <person name="Baker R."/>
            <person name="Thomas B.C."/>
            <person name="Morowitz M.J."/>
            <person name="Banfield J.F."/>
        </authorList>
    </citation>
    <scope>NUCLEOTIDE SEQUENCE [LARGE SCALE GENOMIC DNA]</scope>
    <source>
        <strain evidence="4">S2_005_001_R2_27</strain>
    </source>
</reference>
<protein>
    <recommendedName>
        <fullName evidence="3">Alkaline proteinase inhibitor/ Outer membrane lipoprotein Omp19 domain-containing protein</fullName>
    </recommendedName>
</protein>
<dbReference type="AlphaFoldDB" id="A0A2W5RAC3"/>
<accession>A0A2W5RAC3</accession>
<dbReference type="InterPro" id="IPR021140">
    <property type="entry name" value="Inh/Omp19"/>
</dbReference>
<evidence type="ECO:0000256" key="2">
    <source>
        <dbReference type="SAM" id="MobiDB-lite"/>
    </source>
</evidence>
<organism evidence="4 5">
    <name type="scientific">Ancylobacter novellus</name>
    <name type="common">Thiobacillus novellus</name>
    <dbReference type="NCBI Taxonomy" id="921"/>
    <lineage>
        <taxon>Bacteria</taxon>
        <taxon>Pseudomonadati</taxon>
        <taxon>Pseudomonadota</taxon>
        <taxon>Alphaproteobacteria</taxon>
        <taxon>Hyphomicrobiales</taxon>
        <taxon>Xanthobacteraceae</taxon>
        <taxon>Ancylobacter</taxon>
    </lineage>
</organism>
<gene>
    <name evidence="4" type="ORF">DI549_01365</name>
</gene>
<feature type="domain" description="Alkaline proteinase inhibitor/ Outer membrane lipoprotein Omp19" evidence="3">
    <location>
        <begin position="162"/>
        <end position="256"/>
    </location>
</feature>
<evidence type="ECO:0000313" key="4">
    <source>
        <dbReference type="EMBL" id="PZQ85744.1"/>
    </source>
</evidence>
<evidence type="ECO:0000313" key="5">
    <source>
        <dbReference type="Proteomes" id="UP000248887"/>
    </source>
</evidence>
<evidence type="ECO:0000256" key="1">
    <source>
        <dbReference type="ARBA" id="ARBA00022729"/>
    </source>
</evidence>
<keyword evidence="1" id="KW-0732">Signal</keyword>